<evidence type="ECO:0000256" key="1">
    <source>
        <dbReference type="ARBA" id="ARBA00022578"/>
    </source>
</evidence>
<keyword evidence="3" id="KW-0233">DNA recombination</keyword>
<accession>A0A8B3S1D3</accession>
<gene>
    <name evidence="4" type="ORF">AEth_01647</name>
</gene>
<dbReference type="GO" id="GO:0006313">
    <property type="term" value="P:DNA transposition"/>
    <property type="evidence" value="ECO:0007669"/>
    <property type="project" value="InterPro"/>
</dbReference>
<name>A0A8B3S1D3_9EURY</name>
<sequence length="160" mass="18172">MKRNEIRAYLNTKGIYLPIGTISNRSLDFLLLFKQLHKNKSKEIKALIERKGCMILHIGGTHKSGGRVVFVLQEGLDNIVLDADLIPSEAEEHVNPLLSEFKKTYGSPLVIVRDMAKGLALSCSTIFPNKPQQICQVHFIRNLEKDLITEYHKKIEKLCC</sequence>
<organism evidence="4 5">
    <name type="scientific">Candidatus Argoarchaeum ethanivorans</name>
    <dbReference type="NCBI Taxonomy" id="2608793"/>
    <lineage>
        <taxon>Archaea</taxon>
        <taxon>Methanobacteriati</taxon>
        <taxon>Methanobacteriota</taxon>
        <taxon>Stenosarchaea group</taxon>
        <taxon>Methanomicrobia</taxon>
        <taxon>Methanosarcinales</taxon>
        <taxon>Methanosarcinales incertae sedis</taxon>
        <taxon>GOM Arc I cluster</taxon>
        <taxon>Candidatus Argoarchaeum</taxon>
    </lineage>
</organism>
<dbReference type="GO" id="GO:0004803">
    <property type="term" value="F:transposase activity"/>
    <property type="evidence" value="ECO:0007669"/>
    <property type="project" value="InterPro"/>
</dbReference>
<evidence type="ECO:0000313" key="5">
    <source>
        <dbReference type="Proteomes" id="UP000291831"/>
    </source>
</evidence>
<evidence type="ECO:0008006" key="6">
    <source>
        <dbReference type="Google" id="ProtNLM"/>
    </source>
</evidence>
<evidence type="ECO:0000256" key="3">
    <source>
        <dbReference type="ARBA" id="ARBA00023172"/>
    </source>
</evidence>
<keyword evidence="2" id="KW-0238">DNA-binding</keyword>
<dbReference type="AlphaFoldDB" id="A0A8B3S1D3"/>
<evidence type="ECO:0000256" key="2">
    <source>
        <dbReference type="ARBA" id="ARBA00023125"/>
    </source>
</evidence>
<dbReference type="InterPro" id="IPR001207">
    <property type="entry name" value="Transposase_mutator"/>
</dbReference>
<reference evidence="5" key="1">
    <citation type="submission" date="2019-01" db="EMBL/GenBank/DDBJ databases">
        <title>Anaerobic oxidation of ethane by archaea from a marine hydrocarbon seep.</title>
        <authorList>
            <person name="Musat F."/>
        </authorList>
    </citation>
    <scope>NUCLEOTIDE SEQUENCE [LARGE SCALE GENOMIC DNA]</scope>
</reference>
<proteinExistence type="predicted"/>
<dbReference type="GO" id="GO:0003677">
    <property type="term" value="F:DNA binding"/>
    <property type="evidence" value="ECO:0007669"/>
    <property type="project" value="UniProtKB-KW"/>
</dbReference>
<dbReference type="Proteomes" id="UP000291831">
    <property type="component" value="Unassembled WGS sequence"/>
</dbReference>
<protein>
    <recommendedName>
        <fullName evidence="6">MULE transposase domain-containing protein</fullName>
    </recommendedName>
</protein>
<keyword evidence="1" id="KW-0815">Transposition</keyword>
<evidence type="ECO:0000313" key="4">
    <source>
        <dbReference type="EMBL" id="RZB29043.1"/>
    </source>
</evidence>
<dbReference type="Pfam" id="PF00872">
    <property type="entry name" value="Transposase_mut"/>
    <property type="match status" value="1"/>
</dbReference>
<dbReference type="EMBL" id="RPGO01000033">
    <property type="protein sequence ID" value="RZB29043.1"/>
    <property type="molecule type" value="Genomic_DNA"/>
</dbReference>
<comment type="caution">
    <text evidence="4">The sequence shown here is derived from an EMBL/GenBank/DDBJ whole genome shotgun (WGS) entry which is preliminary data.</text>
</comment>